<dbReference type="InterPro" id="IPR016156">
    <property type="entry name" value="FAD/NAD-linked_Rdtase_dimer_sf"/>
</dbReference>
<dbReference type="Gene3D" id="3.30.390.30">
    <property type="match status" value="1"/>
</dbReference>
<dbReference type="OrthoDB" id="9800167at2"/>
<evidence type="ECO:0000313" key="9">
    <source>
        <dbReference type="EMBL" id="AOA59137.1"/>
    </source>
</evidence>
<evidence type="ECO:0000313" key="10">
    <source>
        <dbReference type="Proteomes" id="UP000093391"/>
    </source>
</evidence>
<dbReference type="SUPFAM" id="SSF55424">
    <property type="entry name" value="FAD/NAD-linked reductases, dimerisation (C-terminal) domain"/>
    <property type="match status" value="1"/>
</dbReference>
<feature type="domain" description="Pyridine nucleotide-disulphide oxidoreductase dimerisation" evidence="7">
    <location>
        <begin position="350"/>
        <end position="455"/>
    </location>
</feature>
<dbReference type="InterPro" id="IPR004099">
    <property type="entry name" value="Pyr_nucl-diS_OxRdtase_dimer"/>
</dbReference>
<feature type="binding site" evidence="5">
    <location>
        <position position="269"/>
    </location>
    <ligand>
        <name>NAD(+)</name>
        <dbReference type="ChEBI" id="CHEBI:57540"/>
    </ligand>
</feature>
<dbReference type="GO" id="GO:0003955">
    <property type="term" value="F:NAD(P)H dehydrogenase (quinone) activity"/>
    <property type="evidence" value="ECO:0007669"/>
    <property type="project" value="TreeGrafter"/>
</dbReference>
<dbReference type="NCBIfam" id="NF004939">
    <property type="entry name" value="PRK06292.1-1"/>
    <property type="match status" value="1"/>
</dbReference>
<organism evidence="9 10">
    <name type="scientific">Acinetobacter larvae</name>
    <dbReference type="NCBI Taxonomy" id="1789224"/>
    <lineage>
        <taxon>Bacteria</taxon>
        <taxon>Pseudomonadati</taxon>
        <taxon>Pseudomonadota</taxon>
        <taxon>Gammaproteobacteria</taxon>
        <taxon>Moraxellales</taxon>
        <taxon>Moraxellaceae</taxon>
        <taxon>Acinetobacter</taxon>
    </lineage>
</organism>
<feature type="active site" description="Proton acceptor" evidence="4">
    <location>
        <position position="445"/>
    </location>
</feature>
<dbReference type="InterPro" id="IPR036188">
    <property type="entry name" value="FAD/NAD-bd_sf"/>
</dbReference>
<proteinExistence type="inferred from homology"/>
<dbReference type="RefSeq" id="WP_067556911.1">
    <property type="nucleotide sequence ID" value="NZ_CP016895.1"/>
</dbReference>
<reference evidence="9 10" key="1">
    <citation type="submission" date="2016-08" db="EMBL/GenBank/DDBJ databases">
        <authorList>
            <person name="Seilhamer J.J."/>
        </authorList>
    </citation>
    <scope>NUCLEOTIDE SEQUENCE [LARGE SCALE GENOMIC DNA]</scope>
    <source>
        <strain evidence="9 10">BRTC-1</strain>
    </source>
</reference>
<dbReference type="Pfam" id="PF07992">
    <property type="entry name" value="Pyr_redox_2"/>
    <property type="match status" value="1"/>
</dbReference>
<evidence type="ECO:0000256" key="5">
    <source>
        <dbReference type="PIRSR" id="PIRSR000350-3"/>
    </source>
</evidence>
<feature type="binding site" evidence="5">
    <location>
        <position position="48"/>
    </location>
    <ligand>
        <name>FAD</name>
        <dbReference type="ChEBI" id="CHEBI:57692"/>
    </ligand>
</feature>
<accession>A0A1B2M1R0</accession>
<dbReference type="EMBL" id="CP016895">
    <property type="protein sequence ID" value="AOA59137.1"/>
    <property type="molecule type" value="Genomic_DNA"/>
</dbReference>
<dbReference type="PRINTS" id="PR00411">
    <property type="entry name" value="PNDRDTASEI"/>
</dbReference>
<dbReference type="Gene3D" id="3.50.50.60">
    <property type="entry name" value="FAD/NAD(P)-binding domain"/>
    <property type="match status" value="2"/>
</dbReference>
<dbReference type="Pfam" id="PF02852">
    <property type="entry name" value="Pyr_redox_dim"/>
    <property type="match status" value="1"/>
</dbReference>
<feature type="disulfide bond" description="Redox-active" evidence="6">
    <location>
        <begin position="39"/>
        <end position="44"/>
    </location>
</feature>
<dbReference type="InterPro" id="IPR023753">
    <property type="entry name" value="FAD/NAD-binding_dom"/>
</dbReference>
<comment type="similarity">
    <text evidence="1">Belongs to the class-I pyridine nucleotide-disulfide oxidoreductase family.</text>
</comment>
<keyword evidence="5" id="KW-0547">Nucleotide-binding</keyword>
<dbReference type="InterPro" id="IPR001100">
    <property type="entry name" value="Pyr_nuc-diS_OxRdtase"/>
</dbReference>
<dbReference type="PRINTS" id="PR00368">
    <property type="entry name" value="FADPNR"/>
</dbReference>
<evidence type="ECO:0000256" key="3">
    <source>
        <dbReference type="ARBA" id="ARBA00022827"/>
    </source>
</evidence>
<comment type="cofactor">
    <cofactor evidence="5">
        <name>FAD</name>
        <dbReference type="ChEBI" id="CHEBI:57692"/>
    </cofactor>
    <text evidence="5">Binds 1 FAD per subunit.</text>
</comment>
<dbReference type="GO" id="GO:0050660">
    <property type="term" value="F:flavin adenine dinucleotide binding"/>
    <property type="evidence" value="ECO:0007669"/>
    <property type="project" value="TreeGrafter"/>
</dbReference>
<keyword evidence="10" id="KW-1185">Reference proteome</keyword>
<keyword evidence="3 5" id="KW-0274">FAD</keyword>
<dbReference type="PANTHER" id="PTHR43014:SF4">
    <property type="entry name" value="PYRIDINE NUCLEOTIDE-DISULFIDE OXIDOREDUCTASE RCLA-RELATED"/>
    <property type="match status" value="1"/>
</dbReference>
<evidence type="ECO:0000256" key="2">
    <source>
        <dbReference type="ARBA" id="ARBA00022630"/>
    </source>
</evidence>
<dbReference type="Proteomes" id="UP000093391">
    <property type="component" value="Chromosome"/>
</dbReference>
<feature type="binding site" evidence="5">
    <location>
        <begin position="180"/>
        <end position="187"/>
    </location>
    <ligand>
        <name>NAD(+)</name>
        <dbReference type="ChEBI" id="CHEBI:57540"/>
    </ligand>
</feature>
<name>A0A1B2M1R0_9GAMM</name>
<protein>
    <submittedName>
        <fullName evidence="9">Dihydrolipoyl dehydrogenase</fullName>
    </submittedName>
</protein>
<evidence type="ECO:0000259" key="8">
    <source>
        <dbReference type="Pfam" id="PF07992"/>
    </source>
</evidence>
<evidence type="ECO:0000259" key="7">
    <source>
        <dbReference type="Pfam" id="PF02852"/>
    </source>
</evidence>
<evidence type="ECO:0000256" key="6">
    <source>
        <dbReference type="PIRSR" id="PIRSR000350-4"/>
    </source>
</evidence>
<evidence type="ECO:0000256" key="4">
    <source>
        <dbReference type="PIRSR" id="PIRSR000350-2"/>
    </source>
</evidence>
<sequence>MYDIIIIGAGSAGISAYKAAIQHSSNILIINHGPWDTTCARVGCMPSKVLISTANRMHDILHAEELALYPEQPIHLDRSKVMQRVQQLRDRFTQATVQDVLAWEEHSKVSGFARFIDAQTVEVQQAHGARKQFQAKSFILAVGSSPFVEAEWKQQLQDKLITSDQIFELKQLPQRLAVIGSGVIALELAQAMQRLGVEITVFARSNKVGALSSPDLEKLVREYFVTTLNIKLHTQPDHLQRVADHVQLDYTEHGQQKSLDVDYVLAAAGRKSNLDHLDLYKINPAFNDLKNLPINLQTKQLGHYPIFVVGDAYSARPIQHEAALDGRAVVENCFNYPHLKNIDVHTPLAIVFTSPEMATVGQSYRALKQQDIDFIIGKVSYQRQGRALVLAKNIGAVEIYVDRHSGIILGAELFVEAAEHFAHLLCWCISDKRTVTDVLNKPFYHPTLEEGLRTALRDAARQLNQH</sequence>
<feature type="binding site" evidence="5">
    <location>
        <position position="311"/>
    </location>
    <ligand>
        <name>FAD</name>
        <dbReference type="ChEBI" id="CHEBI:57692"/>
    </ligand>
</feature>
<dbReference type="AlphaFoldDB" id="A0A1B2M1R0"/>
<dbReference type="SUPFAM" id="SSF51905">
    <property type="entry name" value="FAD/NAD(P)-binding domain"/>
    <property type="match status" value="1"/>
</dbReference>
<keyword evidence="2" id="KW-0285">Flavoprotein</keyword>
<keyword evidence="5" id="KW-0520">NAD</keyword>
<dbReference type="PIRSF" id="PIRSF000350">
    <property type="entry name" value="Mercury_reductase_MerA"/>
    <property type="match status" value="1"/>
</dbReference>
<dbReference type="KEGG" id="ala:BFG52_12750"/>
<dbReference type="PANTHER" id="PTHR43014">
    <property type="entry name" value="MERCURIC REDUCTASE"/>
    <property type="match status" value="1"/>
</dbReference>
<dbReference type="STRING" id="1789224.BFG52_12750"/>
<evidence type="ECO:0000256" key="1">
    <source>
        <dbReference type="ARBA" id="ARBA00007532"/>
    </source>
</evidence>
<gene>
    <name evidence="9" type="ORF">BFG52_12750</name>
</gene>
<feature type="domain" description="FAD/NAD(P)-binding" evidence="8">
    <location>
        <begin position="2"/>
        <end position="323"/>
    </location>
</feature>